<gene>
    <name evidence="1" type="ORF">SDC9_203364</name>
</gene>
<name>A0A645IXS3_9ZZZZ</name>
<proteinExistence type="predicted"/>
<dbReference type="EMBL" id="VSSQ01125192">
    <property type="protein sequence ID" value="MPN55680.1"/>
    <property type="molecule type" value="Genomic_DNA"/>
</dbReference>
<comment type="caution">
    <text evidence="1">The sequence shown here is derived from an EMBL/GenBank/DDBJ whole genome shotgun (WGS) entry which is preliminary data.</text>
</comment>
<sequence>MNYEDNIFFEILAEDLARRDMDDVPIDESNYAELASRIDAYINEFEEHGTDNILVDSDIM</sequence>
<reference evidence="1" key="1">
    <citation type="submission" date="2019-08" db="EMBL/GenBank/DDBJ databases">
        <authorList>
            <person name="Kucharzyk K."/>
            <person name="Murdoch R.W."/>
            <person name="Higgins S."/>
            <person name="Loffler F."/>
        </authorList>
    </citation>
    <scope>NUCLEOTIDE SEQUENCE</scope>
</reference>
<protein>
    <submittedName>
        <fullName evidence="1">Uncharacterized protein</fullName>
    </submittedName>
</protein>
<evidence type="ECO:0000313" key="1">
    <source>
        <dbReference type="EMBL" id="MPN55680.1"/>
    </source>
</evidence>
<dbReference type="AlphaFoldDB" id="A0A645IXS3"/>
<organism evidence="1">
    <name type="scientific">bioreactor metagenome</name>
    <dbReference type="NCBI Taxonomy" id="1076179"/>
    <lineage>
        <taxon>unclassified sequences</taxon>
        <taxon>metagenomes</taxon>
        <taxon>ecological metagenomes</taxon>
    </lineage>
</organism>
<accession>A0A645IXS3</accession>